<feature type="region of interest" description="Disordered" evidence="1">
    <location>
        <begin position="888"/>
        <end position="925"/>
    </location>
</feature>
<feature type="region of interest" description="Disordered" evidence="1">
    <location>
        <begin position="438"/>
        <end position="492"/>
    </location>
</feature>
<feature type="compositionally biased region" description="Basic and acidic residues" evidence="1">
    <location>
        <begin position="246"/>
        <end position="255"/>
    </location>
</feature>
<accession>A0A9J6GPF5</accession>
<dbReference type="InterPro" id="IPR000718">
    <property type="entry name" value="Peptidase_M13"/>
</dbReference>
<dbReference type="PROSITE" id="PS51885">
    <property type="entry name" value="NEPRILYSIN"/>
    <property type="match status" value="1"/>
</dbReference>
<dbReference type="SUPFAM" id="SSF55486">
    <property type="entry name" value="Metalloproteases ('zincins'), catalytic domain"/>
    <property type="match status" value="1"/>
</dbReference>
<dbReference type="Proteomes" id="UP000821853">
    <property type="component" value="Chromosome 5"/>
</dbReference>
<keyword evidence="4" id="KW-1185">Reference proteome</keyword>
<organism evidence="3 4">
    <name type="scientific">Haemaphysalis longicornis</name>
    <name type="common">Bush tick</name>
    <dbReference type="NCBI Taxonomy" id="44386"/>
    <lineage>
        <taxon>Eukaryota</taxon>
        <taxon>Metazoa</taxon>
        <taxon>Ecdysozoa</taxon>
        <taxon>Arthropoda</taxon>
        <taxon>Chelicerata</taxon>
        <taxon>Arachnida</taxon>
        <taxon>Acari</taxon>
        <taxon>Parasitiformes</taxon>
        <taxon>Ixodida</taxon>
        <taxon>Ixodoidea</taxon>
        <taxon>Ixodidae</taxon>
        <taxon>Haemaphysalinae</taxon>
        <taxon>Haemaphysalis</taxon>
    </lineage>
</organism>
<dbReference type="PANTHER" id="PTHR11733">
    <property type="entry name" value="ZINC METALLOPROTEASE FAMILY M13 NEPRILYSIN-RELATED"/>
    <property type="match status" value="1"/>
</dbReference>
<feature type="compositionally biased region" description="Basic and acidic residues" evidence="1">
    <location>
        <begin position="831"/>
        <end position="840"/>
    </location>
</feature>
<dbReference type="Gene3D" id="3.40.390.10">
    <property type="entry name" value="Collagenase (Catalytic Domain)"/>
    <property type="match status" value="2"/>
</dbReference>
<evidence type="ECO:0000256" key="1">
    <source>
        <dbReference type="SAM" id="MobiDB-lite"/>
    </source>
</evidence>
<feature type="compositionally biased region" description="Polar residues" evidence="1">
    <location>
        <begin position="1052"/>
        <end position="1066"/>
    </location>
</feature>
<evidence type="ECO:0000259" key="2">
    <source>
        <dbReference type="Pfam" id="PF01431"/>
    </source>
</evidence>
<dbReference type="InterPro" id="IPR024079">
    <property type="entry name" value="MetalloPept_cat_dom_sf"/>
</dbReference>
<feature type="region of interest" description="Disordered" evidence="1">
    <location>
        <begin position="650"/>
        <end position="678"/>
    </location>
</feature>
<dbReference type="PANTHER" id="PTHR11733:SF241">
    <property type="entry name" value="GH26575P-RELATED"/>
    <property type="match status" value="1"/>
</dbReference>
<gene>
    <name evidence="3" type="ORF">HPB48_004191</name>
</gene>
<feature type="region of interest" description="Disordered" evidence="1">
    <location>
        <begin position="368"/>
        <end position="414"/>
    </location>
</feature>
<dbReference type="OrthoDB" id="5873741at2759"/>
<feature type="compositionally biased region" description="Basic and acidic residues" evidence="1">
    <location>
        <begin position="450"/>
        <end position="460"/>
    </location>
</feature>
<feature type="compositionally biased region" description="Basic residues" evidence="1">
    <location>
        <begin position="666"/>
        <end position="678"/>
    </location>
</feature>
<evidence type="ECO:0000313" key="3">
    <source>
        <dbReference type="EMBL" id="KAH9376036.1"/>
    </source>
</evidence>
<dbReference type="EMBL" id="JABSTR010000007">
    <property type="protein sequence ID" value="KAH9376036.1"/>
    <property type="molecule type" value="Genomic_DNA"/>
</dbReference>
<comment type="caution">
    <text evidence="3">The sequence shown here is derived from an EMBL/GenBank/DDBJ whole genome shotgun (WGS) entry which is preliminary data.</text>
</comment>
<proteinExistence type="predicted"/>
<feature type="region of interest" description="Disordered" evidence="1">
    <location>
        <begin position="830"/>
        <end position="852"/>
    </location>
</feature>
<feature type="region of interest" description="Disordered" evidence="1">
    <location>
        <begin position="515"/>
        <end position="605"/>
    </location>
</feature>
<feature type="compositionally biased region" description="Basic and acidic residues" evidence="1">
    <location>
        <begin position="474"/>
        <end position="483"/>
    </location>
</feature>
<dbReference type="Gene3D" id="1.10.1380.10">
    <property type="entry name" value="Neutral endopeptidase , domain2"/>
    <property type="match status" value="1"/>
</dbReference>
<feature type="compositionally biased region" description="Polar residues" evidence="1">
    <location>
        <begin position="279"/>
        <end position="295"/>
    </location>
</feature>
<evidence type="ECO:0000313" key="4">
    <source>
        <dbReference type="Proteomes" id="UP000821853"/>
    </source>
</evidence>
<feature type="region of interest" description="Disordered" evidence="1">
    <location>
        <begin position="1028"/>
        <end position="1066"/>
    </location>
</feature>
<name>A0A9J6GPF5_HAELO</name>
<dbReference type="Pfam" id="PF01431">
    <property type="entry name" value="Peptidase_M13"/>
    <property type="match status" value="1"/>
</dbReference>
<feature type="compositionally biased region" description="Polar residues" evidence="1">
    <location>
        <begin position="894"/>
        <end position="904"/>
    </location>
</feature>
<dbReference type="VEuPathDB" id="VectorBase:HLOH_058320"/>
<feature type="compositionally biased region" description="Basic and acidic residues" evidence="1">
    <location>
        <begin position="388"/>
        <end position="414"/>
    </location>
</feature>
<reference evidence="3 4" key="1">
    <citation type="journal article" date="2020" name="Cell">
        <title>Large-Scale Comparative Analyses of Tick Genomes Elucidate Their Genetic Diversity and Vector Capacities.</title>
        <authorList>
            <consortium name="Tick Genome and Microbiome Consortium (TIGMIC)"/>
            <person name="Jia N."/>
            <person name="Wang J."/>
            <person name="Shi W."/>
            <person name="Du L."/>
            <person name="Sun Y."/>
            <person name="Zhan W."/>
            <person name="Jiang J.F."/>
            <person name="Wang Q."/>
            <person name="Zhang B."/>
            <person name="Ji P."/>
            <person name="Bell-Sakyi L."/>
            <person name="Cui X.M."/>
            <person name="Yuan T.T."/>
            <person name="Jiang B.G."/>
            <person name="Yang W.F."/>
            <person name="Lam T.T."/>
            <person name="Chang Q.C."/>
            <person name="Ding S.J."/>
            <person name="Wang X.J."/>
            <person name="Zhu J.G."/>
            <person name="Ruan X.D."/>
            <person name="Zhao L."/>
            <person name="Wei J.T."/>
            <person name="Ye R.Z."/>
            <person name="Que T.C."/>
            <person name="Du C.H."/>
            <person name="Zhou Y.H."/>
            <person name="Cheng J.X."/>
            <person name="Dai P.F."/>
            <person name="Guo W.B."/>
            <person name="Han X.H."/>
            <person name="Huang E.J."/>
            <person name="Li L.F."/>
            <person name="Wei W."/>
            <person name="Gao Y.C."/>
            <person name="Liu J.Z."/>
            <person name="Shao H.Z."/>
            <person name="Wang X."/>
            <person name="Wang C.C."/>
            <person name="Yang T.C."/>
            <person name="Huo Q.B."/>
            <person name="Li W."/>
            <person name="Chen H.Y."/>
            <person name="Chen S.E."/>
            <person name="Zhou L.G."/>
            <person name="Ni X.B."/>
            <person name="Tian J.H."/>
            <person name="Sheng Y."/>
            <person name="Liu T."/>
            <person name="Pan Y.S."/>
            <person name="Xia L.Y."/>
            <person name="Li J."/>
            <person name="Zhao F."/>
            <person name="Cao W.C."/>
        </authorList>
    </citation>
    <scope>NUCLEOTIDE SEQUENCE [LARGE SCALE GENOMIC DNA]</scope>
    <source>
        <strain evidence="3">HaeL-2018</strain>
    </source>
</reference>
<dbReference type="InterPro" id="IPR042089">
    <property type="entry name" value="Peptidase_M13_dom_2"/>
</dbReference>
<dbReference type="GO" id="GO:0005886">
    <property type="term" value="C:plasma membrane"/>
    <property type="evidence" value="ECO:0007669"/>
    <property type="project" value="TreeGrafter"/>
</dbReference>
<feature type="region of interest" description="Disordered" evidence="1">
    <location>
        <begin position="244"/>
        <end position="301"/>
    </location>
</feature>
<dbReference type="GO" id="GO:0004222">
    <property type="term" value="F:metalloendopeptidase activity"/>
    <property type="evidence" value="ECO:0007669"/>
    <property type="project" value="InterPro"/>
</dbReference>
<feature type="region of interest" description="Disordered" evidence="1">
    <location>
        <begin position="742"/>
        <end position="770"/>
    </location>
</feature>
<dbReference type="InterPro" id="IPR018497">
    <property type="entry name" value="Peptidase_M13_C"/>
</dbReference>
<feature type="domain" description="Peptidase M13 C-terminal" evidence="2">
    <location>
        <begin position="1761"/>
        <end position="1824"/>
    </location>
</feature>
<feature type="compositionally biased region" description="Basic and acidic residues" evidence="1">
    <location>
        <begin position="587"/>
        <end position="605"/>
    </location>
</feature>
<feature type="compositionally biased region" description="Basic and acidic residues" evidence="1">
    <location>
        <begin position="742"/>
        <end position="766"/>
    </location>
</feature>
<dbReference type="GO" id="GO:0016485">
    <property type="term" value="P:protein processing"/>
    <property type="evidence" value="ECO:0007669"/>
    <property type="project" value="TreeGrafter"/>
</dbReference>
<sequence length="1830" mass="202371">MDRRVPACFGVGGPACIAARGAVTVVEGKNARVQRRDHRCTRLILDDALTNDEAEYVRLLGWARGFAVACFACCCRRRQCITSVQTCTGLPLVLTKLDHLRTCMRAQHSRRHKANQSGWGPELEALAMVDNAALGPARDVFRAYVENMVGKGPAVLSTDEAATTSIEWDQGSAESSHGALELYSPSVHGTSRRRLQWAAICSLPKSLRINRTSRTQRAAQSSAKTSSLPALHIYTSVEAFGRTHFRSPDQRDRSDQSTSNAKVHRVDDSTPFTAATECRTFSTNRRTPTTSTQQGKPEPGLTYFGHGAHIKSATTEKRSDTNVNNTVMTHEPSCSVVRAKSSNHCLSLGSSSLKARLPSALFPGSSYFHTSVPREEPANLSGRSPPKKSGDKKGKPSKTAKRDGAIEKAESSFDAKSEMAGLGGFSVLPKYEVTWRVRPNDDTENNPAADKNDNLRESTGRRLTSVKGGKRGRSTGDRSRDTETPNPPDMGLIHGALDALMGEFGSQGVTKTSLVHISPRPTSPKAPLLPRNAPPKMTQSSPQDVGGKHDRVSPTQTEIKLAAVRPWASATLQRPPSSDEAGNIISSKDETSDKQSPPDETSENQKDFARLLTACSALKLVTTNLSNEARLFRTSLSGLNSKLGVVNSSVNVSRGTDDDDAENNLKRRGKPTRKRSGQMFRHKLKLSNKVKAIKKKWKIVGVAIEESKLLSRPSSVNSGKGEESLEVLLVPLGKRNTVSRKTREWAETNNNENRDSPLGERHDNMRSPRRKMQRLCTHLPSSSTVRQNNKGYVAERQPKESVLRLRSKLHMRTAPGRVLSLVQDGLANVDRASRGSREQPLETDDYGGTRTPLYRVSSSQLKPKVEPKIFANKLLRATAYKNVHLKTSSEVKQRPLQRSNTGNVNARDRSCCMVRPGSPSQQRWRKHSNSTRDFQHHLMAPNTIKPLPLTRRQAATIVRRRRFENHPYASFSRPSFGQSTIRPPVYFEAMAMLNESTLLDSCSWRPLLSQGTLSPHFVEGLSASKTADATAAEPDFPQQASPRRVRNDTNKNPESPRSFQASLDAAKQQQSLPSLEVIFPKAAGVPSSFLPSVSSGSSCSEPFEQPDPVAVQITLSDLHFPGAELSRPTLFYQTESDTEFVANRTTGLQQNDVTTPGISFSRSSPHSSTCCSFTGQPGFQNEGEIEKQATEAGSMDPIICNAENRLRREHVKTSLARRVILPLVVIIACLSAVIAAGVAIRAWHHEPWEITENEEDSGEHPWFFSPHSNPEAATTANRSSCQSQLCWKHAGKLFSSVDANVNPCRNFYAHVCAPISVYGPGEAQLAQQAALRVMYFLKDNSNNADGDVPLVVSARHLWHACVKLHTVRWKDAAPLKALLNLTGLGAWPYEDDVSLPDVWKVAGNLQRLMALAPLVELKGLSNGTARLAPGNLDASDDAGDVLDAMRALHPNGSRLRELAEDVAGFNRHLKTLSYHRLSSKSPERNGTEVLPRSYLEAVLIGLRSNISTVDIQQEPLVMPLVQFVHQSLPQTVLNMLGYRLVRHVDLFMPAAADDARSEEHRCTRLILDDALTNDEAEYVRYAAVRDHLNFSSVRTVVAEVKDALEAKLSKQRWLDLRTRRSVRRHLREMKVLFLRLSAVELRDPQSPLWPALQAARLGTRLCRCMLSLLLPSPKEHNVRADVHWSPTVHTKLDHLRACMRAQHSRQNKANQSDWGPKHEMLAMVDNAALGPARDIFHAYVENLVGKGPTALTTDEAARSSIEWDQAFYLAYAHSMCESPDHARPLVLHPPHWDSVNAQLSNEKAFQRAFDCRVGDEMRLDTTCSFWDPSH</sequence>
<protein>
    <recommendedName>
        <fullName evidence="2">Peptidase M13 C-terminal domain-containing protein</fullName>
    </recommendedName>
</protein>